<evidence type="ECO:0000256" key="2">
    <source>
        <dbReference type="SAM" id="Phobius"/>
    </source>
</evidence>
<feature type="compositionally biased region" description="Basic and acidic residues" evidence="1">
    <location>
        <begin position="14"/>
        <end position="23"/>
    </location>
</feature>
<dbReference type="AlphaFoldDB" id="A0A9P4U7K7"/>
<dbReference type="Proteomes" id="UP000799764">
    <property type="component" value="Unassembled WGS sequence"/>
</dbReference>
<comment type="caution">
    <text evidence="3">The sequence shown here is derived from an EMBL/GenBank/DDBJ whole genome shotgun (WGS) entry which is preliminary data.</text>
</comment>
<name>A0A9P4U7K7_9PLEO</name>
<gene>
    <name evidence="3" type="ORF">P171DRAFT_397655</name>
</gene>
<dbReference type="PANTHER" id="PTHR33927">
    <property type="entry name" value="TRANSMEMBRANE PROTEIN"/>
    <property type="match status" value="1"/>
</dbReference>
<feature type="transmembrane region" description="Helical" evidence="2">
    <location>
        <begin position="230"/>
        <end position="252"/>
    </location>
</feature>
<evidence type="ECO:0008006" key="5">
    <source>
        <dbReference type="Google" id="ProtNLM"/>
    </source>
</evidence>
<dbReference type="OrthoDB" id="3142841at2759"/>
<feature type="transmembrane region" description="Helical" evidence="2">
    <location>
        <begin position="306"/>
        <end position="323"/>
    </location>
</feature>
<dbReference type="PANTHER" id="PTHR33927:SF1">
    <property type="entry name" value="TRANSMEMBRANE PROTEIN"/>
    <property type="match status" value="1"/>
</dbReference>
<dbReference type="InterPro" id="IPR052979">
    <property type="entry name" value="Adenylate-forming_domain"/>
</dbReference>
<feature type="region of interest" description="Disordered" evidence="1">
    <location>
        <begin position="1"/>
        <end position="23"/>
    </location>
</feature>
<keyword evidence="4" id="KW-1185">Reference proteome</keyword>
<reference evidence="3" key="1">
    <citation type="journal article" date="2020" name="Stud. Mycol.">
        <title>101 Dothideomycetes genomes: a test case for predicting lifestyles and emergence of pathogens.</title>
        <authorList>
            <person name="Haridas S."/>
            <person name="Albert R."/>
            <person name="Binder M."/>
            <person name="Bloem J."/>
            <person name="Labutti K."/>
            <person name="Salamov A."/>
            <person name="Andreopoulos B."/>
            <person name="Baker S."/>
            <person name="Barry K."/>
            <person name="Bills G."/>
            <person name="Bluhm B."/>
            <person name="Cannon C."/>
            <person name="Castanera R."/>
            <person name="Culley D."/>
            <person name="Daum C."/>
            <person name="Ezra D."/>
            <person name="Gonzalez J."/>
            <person name="Henrissat B."/>
            <person name="Kuo A."/>
            <person name="Liang C."/>
            <person name="Lipzen A."/>
            <person name="Lutzoni F."/>
            <person name="Magnuson J."/>
            <person name="Mondo S."/>
            <person name="Nolan M."/>
            <person name="Ohm R."/>
            <person name="Pangilinan J."/>
            <person name="Park H.-J."/>
            <person name="Ramirez L."/>
            <person name="Alfaro M."/>
            <person name="Sun H."/>
            <person name="Tritt A."/>
            <person name="Yoshinaga Y."/>
            <person name="Zwiers L.-H."/>
            <person name="Turgeon B."/>
            <person name="Goodwin S."/>
            <person name="Spatafora J."/>
            <person name="Crous P."/>
            <person name="Grigoriev I."/>
        </authorList>
    </citation>
    <scope>NUCLEOTIDE SEQUENCE</scope>
    <source>
        <strain evidence="3">CBS 690.94</strain>
    </source>
</reference>
<accession>A0A9P4U7K7</accession>
<sequence length="531" mass="59170">MGDELQRHVIHGRSPSDRSIDDAEKGICDSTTELVVPSPFVYLGQNGSRGFDPHLSPVSPIHEGITPLSSVPELSLSRPTASPLNSNVKVIEVVVKKPNPPKPMISKWILVDLWFNTYRKFFTLVTLLNMTGIILAALGRFPYAENHLGALVLGNLLCAILFRNELFLRVLYFIFIYGLRSWAPLSIKYAATSILQHVGGIHSGCALSGAAWLLYKVVDIIRYRAVQHPAVVASGIITNVFIIISVLSAFPWVRNTYHNVFEKQHRFIGWLGLATTWVFVVMGNVYDIKTGEWSTNANTLISTQELWFAVFMTVFVLIPWVTLRQVPVEVEIPSPKVAILRFQRGMQQGLLGRISRTSIMEYHAFGIISEGRASPHHYMICGVQGDFTRALVANPPKTVWTRELKFAGVGNASAMFRRGIRVCTGTGIGAALSTCIQSPNWFLIWIGSDQERTFGPTIAGLIHDNIPPDRMILWDSKKRGGRPDTMELLKDTWKAFGAEVIFITSNMQGNDEMMQGCRAAGLHAFGTLWDF</sequence>
<keyword evidence="2" id="KW-0472">Membrane</keyword>
<evidence type="ECO:0000313" key="3">
    <source>
        <dbReference type="EMBL" id="KAF2439253.1"/>
    </source>
</evidence>
<feature type="transmembrane region" description="Helical" evidence="2">
    <location>
        <begin position="121"/>
        <end position="141"/>
    </location>
</feature>
<feature type="transmembrane region" description="Helical" evidence="2">
    <location>
        <begin position="267"/>
        <end position="286"/>
    </location>
</feature>
<protein>
    <recommendedName>
        <fullName evidence="5">Non-ribosomal peptide synthetase</fullName>
    </recommendedName>
</protein>
<evidence type="ECO:0000313" key="4">
    <source>
        <dbReference type="Proteomes" id="UP000799764"/>
    </source>
</evidence>
<dbReference type="EMBL" id="MU001510">
    <property type="protein sequence ID" value="KAF2439253.1"/>
    <property type="molecule type" value="Genomic_DNA"/>
</dbReference>
<feature type="transmembrane region" description="Helical" evidence="2">
    <location>
        <begin position="147"/>
        <end position="163"/>
    </location>
</feature>
<evidence type="ECO:0000256" key="1">
    <source>
        <dbReference type="SAM" id="MobiDB-lite"/>
    </source>
</evidence>
<keyword evidence="2" id="KW-1133">Transmembrane helix</keyword>
<organism evidence="3 4">
    <name type="scientific">Karstenula rhodostoma CBS 690.94</name>
    <dbReference type="NCBI Taxonomy" id="1392251"/>
    <lineage>
        <taxon>Eukaryota</taxon>
        <taxon>Fungi</taxon>
        <taxon>Dikarya</taxon>
        <taxon>Ascomycota</taxon>
        <taxon>Pezizomycotina</taxon>
        <taxon>Dothideomycetes</taxon>
        <taxon>Pleosporomycetidae</taxon>
        <taxon>Pleosporales</taxon>
        <taxon>Massarineae</taxon>
        <taxon>Didymosphaeriaceae</taxon>
        <taxon>Karstenula</taxon>
    </lineage>
</organism>
<keyword evidence="2" id="KW-0812">Transmembrane</keyword>
<proteinExistence type="predicted"/>